<sequence>MIFIGIILLAVTASTMIQQHFARKISVNYIAMAIGVVLAIIPQTNSLIESFSSEVFMGLIVAPLLFF</sequence>
<evidence type="ECO:0000256" key="1">
    <source>
        <dbReference type="SAM" id="Phobius"/>
    </source>
</evidence>
<comment type="caution">
    <text evidence="2">The sequence shown here is derived from an EMBL/GenBank/DDBJ whole genome shotgun (WGS) entry which is preliminary data.</text>
</comment>
<protein>
    <submittedName>
        <fullName evidence="2">Uncharacterized protein</fullName>
    </submittedName>
</protein>
<accession>A0A0R1VIP1</accession>
<keyword evidence="1" id="KW-1133">Transmembrane helix</keyword>
<name>A0A0R1VIP1_9LACO</name>
<organism evidence="2 3">
    <name type="scientific">Lactobacillus kitasatonis DSM 16761 = JCM 1039</name>
    <dbReference type="NCBI Taxonomy" id="1423767"/>
    <lineage>
        <taxon>Bacteria</taxon>
        <taxon>Bacillati</taxon>
        <taxon>Bacillota</taxon>
        <taxon>Bacilli</taxon>
        <taxon>Lactobacillales</taxon>
        <taxon>Lactobacillaceae</taxon>
        <taxon>Lactobacillus</taxon>
    </lineage>
</organism>
<proteinExistence type="predicted"/>
<evidence type="ECO:0000313" key="3">
    <source>
        <dbReference type="Proteomes" id="UP000051307"/>
    </source>
</evidence>
<dbReference type="PATRIC" id="fig|1423767.3.peg.85"/>
<dbReference type="EMBL" id="AZFU01000011">
    <property type="protein sequence ID" value="KRM05383.1"/>
    <property type="molecule type" value="Genomic_DNA"/>
</dbReference>
<dbReference type="Proteomes" id="UP000051307">
    <property type="component" value="Unassembled WGS sequence"/>
</dbReference>
<evidence type="ECO:0000313" key="2">
    <source>
        <dbReference type="EMBL" id="KRM05383.1"/>
    </source>
</evidence>
<reference evidence="2 3" key="1">
    <citation type="journal article" date="2015" name="Genome Announc.">
        <title>Expanding the biotechnology potential of lactobacilli through comparative genomics of 213 strains and associated genera.</title>
        <authorList>
            <person name="Sun Z."/>
            <person name="Harris H.M."/>
            <person name="McCann A."/>
            <person name="Guo C."/>
            <person name="Argimon S."/>
            <person name="Zhang W."/>
            <person name="Yang X."/>
            <person name="Jeffery I.B."/>
            <person name="Cooney J.C."/>
            <person name="Kagawa T.F."/>
            <person name="Liu W."/>
            <person name="Song Y."/>
            <person name="Salvetti E."/>
            <person name="Wrobel A."/>
            <person name="Rasinkangas P."/>
            <person name="Parkhill J."/>
            <person name="Rea M.C."/>
            <person name="O'Sullivan O."/>
            <person name="Ritari J."/>
            <person name="Douillard F.P."/>
            <person name="Paul Ross R."/>
            <person name="Yang R."/>
            <person name="Briner A.E."/>
            <person name="Felis G.E."/>
            <person name="de Vos W.M."/>
            <person name="Barrangou R."/>
            <person name="Klaenhammer T.R."/>
            <person name="Caufield P.W."/>
            <person name="Cui Y."/>
            <person name="Zhang H."/>
            <person name="O'Toole P.W."/>
        </authorList>
    </citation>
    <scope>NUCLEOTIDE SEQUENCE [LARGE SCALE GENOMIC DNA]</scope>
    <source>
        <strain evidence="2 3">DSM 16761</strain>
    </source>
</reference>
<keyword evidence="1" id="KW-0472">Membrane</keyword>
<keyword evidence="1" id="KW-0812">Transmembrane</keyword>
<dbReference type="AlphaFoldDB" id="A0A0R1VIP1"/>
<feature type="transmembrane region" description="Helical" evidence="1">
    <location>
        <begin position="25"/>
        <end position="41"/>
    </location>
</feature>
<gene>
    <name evidence="2" type="ORF">FC59_GL000078</name>
</gene>